<evidence type="ECO:0000313" key="1">
    <source>
        <dbReference type="EMBL" id="AFK40793.1"/>
    </source>
</evidence>
<accession>I3SKK1</accession>
<reference evidence="1" key="1">
    <citation type="submission" date="2012-05" db="EMBL/GenBank/DDBJ databases">
        <authorList>
            <person name="Krishnakumar V."/>
            <person name="Cheung F."/>
            <person name="Xiao Y."/>
            <person name="Chan A."/>
            <person name="Moskal W.A."/>
            <person name="Town C.D."/>
        </authorList>
    </citation>
    <scope>NUCLEOTIDE SEQUENCE</scope>
</reference>
<organism evidence="1">
    <name type="scientific">Lotus japonicus</name>
    <name type="common">Lotus corniculatus var. japonicus</name>
    <dbReference type="NCBI Taxonomy" id="34305"/>
    <lineage>
        <taxon>Eukaryota</taxon>
        <taxon>Viridiplantae</taxon>
        <taxon>Streptophyta</taxon>
        <taxon>Embryophyta</taxon>
        <taxon>Tracheophyta</taxon>
        <taxon>Spermatophyta</taxon>
        <taxon>Magnoliopsida</taxon>
        <taxon>eudicotyledons</taxon>
        <taxon>Gunneridae</taxon>
        <taxon>Pentapetalae</taxon>
        <taxon>rosids</taxon>
        <taxon>fabids</taxon>
        <taxon>Fabales</taxon>
        <taxon>Fabaceae</taxon>
        <taxon>Papilionoideae</taxon>
        <taxon>50 kb inversion clade</taxon>
        <taxon>NPAAA clade</taxon>
        <taxon>Hologalegina</taxon>
        <taxon>robinioid clade</taxon>
        <taxon>Loteae</taxon>
        <taxon>Lotus</taxon>
    </lineage>
</organism>
<proteinExistence type="evidence at transcript level"/>
<dbReference type="AlphaFoldDB" id="I3SKK1"/>
<sequence length="35" mass="3594">MQVATSMSLRCPSCKGLKEPGSIIFLSAGISLPNG</sequence>
<dbReference type="EMBL" id="BT140999">
    <property type="protein sequence ID" value="AFK40793.1"/>
    <property type="molecule type" value="mRNA"/>
</dbReference>
<name>I3SKK1_LOTJA</name>
<protein>
    <submittedName>
        <fullName evidence="1">Uncharacterized protein</fullName>
    </submittedName>
</protein>